<proteinExistence type="predicted"/>
<accession>A0A7I4BV81</accession>
<dbReference type="EMBL" id="ABEU02000001">
    <property type="status" value="NOT_ANNOTATED_CDS"/>
    <property type="molecule type" value="Genomic_DNA"/>
</dbReference>
<reference evidence="1 2" key="2">
    <citation type="journal article" date="2018" name="Plant J.">
        <title>The Physcomitrella patens chromosome-scale assembly reveals moss genome structure and evolution.</title>
        <authorList>
            <person name="Lang D."/>
            <person name="Ullrich K.K."/>
            <person name="Murat F."/>
            <person name="Fuchs J."/>
            <person name="Jenkins J."/>
            <person name="Haas F.B."/>
            <person name="Piednoel M."/>
            <person name="Gundlach H."/>
            <person name="Van Bel M."/>
            <person name="Meyberg R."/>
            <person name="Vives C."/>
            <person name="Morata J."/>
            <person name="Symeonidi A."/>
            <person name="Hiss M."/>
            <person name="Muchero W."/>
            <person name="Kamisugi Y."/>
            <person name="Saleh O."/>
            <person name="Blanc G."/>
            <person name="Decker E.L."/>
            <person name="van Gessel N."/>
            <person name="Grimwood J."/>
            <person name="Hayes R.D."/>
            <person name="Graham S.W."/>
            <person name="Gunter L.E."/>
            <person name="McDaniel S.F."/>
            <person name="Hoernstein S.N.W."/>
            <person name="Larsson A."/>
            <person name="Li F.W."/>
            <person name="Perroud P.F."/>
            <person name="Phillips J."/>
            <person name="Ranjan P."/>
            <person name="Rokshar D.S."/>
            <person name="Rothfels C.J."/>
            <person name="Schneider L."/>
            <person name="Shu S."/>
            <person name="Stevenson D.W."/>
            <person name="Thummler F."/>
            <person name="Tillich M."/>
            <person name="Villarreal Aguilar J.C."/>
            <person name="Widiez T."/>
            <person name="Wong G.K."/>
            <person name="Wymore A."/>
            <person name="Zhang Y."/>
            <person name="Zimmer A.D."/>
            <person name="Quatrano R.S."/>
            <person name="Mayer K.F.X."/>
            <person name="Goodstein D."/>
            <person name="Casacuberta J.M."/>
            <person name="Vandepoele K."/>
            <person name="Reski R."/>
            <person name="Cuming A.C."/>
            <person name="Tuskan G.A."/>
            <person name="Maumus F."/>
            <person name="Salse J."/>
            <person name="Schmutz J."/>
            <person name="Rensing S.A."/>
        </authorList>
    </citation>
    <scope>NUCLEOTIDE SEQUENCE [LARGE SCALE GENOMIC DNA]</scope>
    <source>
        <strain evidence="1 2">cv. Gransden 2004</strain>
    </source>
</reference>
<dbReference type="Gramene" id="Pp3c1_39950V3.2">
    <property type="protein sequence ID" value="Pp3c1_39950V3.2"/>
    <property type="gene ID" value="Pp3c1_39950"/>
</dbReference>
<evidence type="ECO:0000313" key="1">
    <source>
        <dbReference type="EnsemblPlants" id="Pp3c1_39950V3.2"/>
    </source>
</evidence>
<dbReference type="PANTHER" id="PTHR47822">
    <property type="entry name" value="CARBOHYDRATE BINDING DOMAIN CONTAINING PROTEIN"/>
    <property type="match status" value="1"/>
</dbReference>
<dbReference type="Proteomes" id="UP000006727">
    <property type="component" value="Chromosome 1"/>
</dbReference>
<reference evidence="1 2" key="1">
    <citation type="journal article" date="2008" name="Science">
        <title>The Physcomitrella genome reveals evolutionary insights into the conquest of land by plants.</title>
        <authorList>
            <person name="Rensing S."/>
            <person name="Lang D."/>
            <person name="Zimmer A."/>
            <person name="Terry A."/>
            <person name="Salamov A."/>
            <person name="Shapiro H."/>
            <person name="Nishiyama T."/>
            <person name="Perroud P.-F."/>
            <person name="Lindquist E."/>
            <person name="Kamisugi Y."/>
            <person name="Tanahashi T."/>
            <person name="Sakakibara K."/>
            <person name="Fujita T."/>
            <person name="Oishi K."/>
            <person name="Shin-I T."/>
            <person name="Kuroki Y."/>
            <person name="Toyoda A."/>
            <person name="Suzuki Y."/>
            <person name="Hashimoto A."/>
            <person name="Yamaguchi K."/>
            <person name="Sugano A."/>
            <person name="Kohara Y."/>
            <person name="Fujiyama A."/>
            <person name="Anterola A."/>
            <person name="Aoki S."/>
            <person name="Ashton N."/>
            <person name="Barbazuk W.B."/>
            <person name="Barker E."/>
            <person name="Bennetzen J."/>
            <person name="Bezanilla M."/>
            <person name="Blankenship R."/>
            <person name="Cho S.H."/>
            <person name="Dutcher S."/>
            <person name="Estelle M."/>
            <person name="Fawcett J.A."/>
            <person name="Gundlach H."/>
            <person name="Hanada K."/>
            <person name="Heyl A."/>
            <person name="Hicks K.A."/>
            <person name="Hugh J."/>
            <person name="Lohr M."/>
            <person name="Mayer K."/>
            <person name="Melkozernov A."/>
            <person name="Murata T."/>
            <person name="Nelson D."/>
            <person name="Pils B."/>
            <person name="Prigge M."/>
            <person name="Reiss B."/>
            <person name="Renner T."/>
            <person name="Rombauts S."/>
            <person name="Rushton P."/>
            <person name="Sanderfoot A."/>
            <person name="Schween G."/>
            <person name="Shiu S.-H."/>
            <person name="Stueber K."/>
            <person name="Theodoulou F.L."/>
            <person name="Tu H."/>
            <person name="Van de Peer Y."/>
            <person name="Verrier P.J."/>
            <person name="Waters E."/>
            <person name="Wood A."/>
            <person name="Yang L."/>
            <person name="Cove D."/>
            <person name="Cuming A."/>
            <person name="Hasebe M."/>
            <person name="Lucas S."/>
            <person name="Mishler D.B."/>
            <person name="Reski R."/>
            <person name="Grigoriev I."/>
            <person name="Quatrano R.S."/>
            <person name="Boore J.L."/>
        </authorList>
    </citation>
    <scope>NUCLEOTIDE SEQUENCE [LARGE SCALE GENOMIC DNA]</scope>
    <source>
        <strain evidence="1 2">cv. Gransden 2004</strain>
    </source>
</reference>
<sequence length="154" mass="17062">MNWHPSLEGRTILHGLQICQQNMLVLGWFGIHKEWDFGSGQLIENLCWPPGNVGVEQPCRLYCAVYGTGFSQNLIAAGGSGSNEACLIDANSRDVVGRISTGDKGSCRTSPLHTVLCIAVFEYSQSPEITLCLLHCFTRCFGRLEILHEQLFME</sequence>
<dbReference type="PANTHER" id="PTHR47822:SF2">
    <property type="entry name" value="F-BOX AND WD-40 DOMAIN PROTEIN 7"/>
    <property type="match status" value="1"/>
</dbReference>
<name>A0A7I4BV81_PHYPA</name>
<protein>
    <submittedName>
        <fullName evidence="1">Uncharacterized protein</fullName>
    </submittedName>
</protein>
<keyword evidence="2" id="KW-1185">Reference proteome</keyword>
<dbReference type="AlphaFoldDB" id="A0A7I4BV81"/>
<organism evidence="1 2">
    <name type="scientific">Physcomitrium patens</name>
    <name type="common">Spreading-leaved earth moss</name>
    <name type="synonym">Physcomitrella patens</name>
    <dbReference type="NCBI Taxonomy" id="3218"/>
    <lineage>
        <taxon>Eukaryota</taxon>
        <taxon>Viridiplantae</taxon>
        <taxon>Streptophyta</taxon>
        <taxon>Embryophyta</taxon>
        <taxon>Bryophyta</taxon>
        <taxon>Bryophytina</taxon>
        <taxon>Bryopsida</taxon>
        <taxon>Funariidae</taxon>
        <taxon>Funariales</taxon>
        <taxon>Funariaceae</taxon>
        <taxon>Physcomitrium</taxon>
    </lineage>
</organism>
<dbReference type="EnsemblPlants" id="Pp3c1_39950V3.2">
    <property type="protein sequence ID" value="Pp3c1_39950V3.2"/>
    <property type="gene ID" value="Pp3c1_39950"/>
</dbReference>
<reference evidence="1" key="3">
    <citation type="submission" date="2020-12" db="UniProtKB">
        <authorList>
            <consortium name="EnsemblPlants"/>
        </authorList>
    </citation>
    <scope>IDENTIFICATION</scope>
</reference>
<evidence type="ECO:0000313" key="2">
    <source>
        <dbReference type="Proteomes" id="UP000006727"/>
    </source>
</evidence>